<organism evidence="1 2">
    <name type="scientific">Canavalia gladiata</name>
    <name type="common">Sword bean</name>
    <name type="synonym">Dolichos gladiatus</name>
    <dbReference type="NCBI Taxonomy" id="3824"/>
    <lineage>
        <taxon>Eukaryota</taxon>
        <taxon>Viridiplantae</taxon>
        <taxon>Streptophyta</taxon>
        <taxon>Embryophyta</taxon>
        <taxon>Tracheophyta</taxon>
        <taxon>Spermatophyta</taxon>
        <taxon>Magnoliopsida</taxon>
        <taxon>eudicotyledons</taxon>
        <taxon>Gunneridae</taxon>
        <taxon>Pentapetalae</taxon>
        <taxon>rosids</taxon>
        <taxon>fabids</taxon>
        <taxon>Fabales</taxon>
        <taxon>Fabaceae</taxon>
        <taxon>Papilionoideae</taxon>
        <taxon>50 kb inversion clade</taxon>
        <taxon>NPAAA clade</taxon>
        <taxon>indigoferoid/millettioid clade</taxon>
        <taxon>Phaseoleae</taxon>
        <taxon>Canavalia</taxon>
    </lineage>
</organism>
<name>A0AAN9KVT8_CANGL</name>
<proteinExistence type="predicted"/>
<dbReference type="EMBL" id="JAYMYQ010000006">
    <property type="protein sequence ID" value="KAK7324522.1"/>
    <property type="molecule type" value="Genomic_DNA"/>
</dbReference>
<dbReference type="AlphaFoldDB" id="A0AAN9KVT8"/>
<gene>
    <name evidence="1" type="ORF">VNO77_28146</name>
</gene>
<accession>A0AAN9KVT8</accession>
<comment type="caution">
    <text evidence="1">The sequence shown here is derived from an EMBL/GenBank/DDBJ whole genome shotgun (WGS) entry which is preliminary data.</text>
</comment>
<keyword evidence="2" id="KW-1185">Reference proteome</keyword>
<protein>
    <submittedName>
        <fullName evidence="1">Uncharacterized protein</fullName>
    </submittedName>
</protein>
<dbReference type="Proteomes" id="UP001367508">
    <property type="component" value="Unassembled WGS sequence"/>
</dbReference>
<reference evidence="1 2" key="1">
    <citation type="submission" date="2024-01" db="EMBL/GenBank/DDBJ databases">
        <title>The genomes of 5 underutilized Papilionoideae crops provide insights into root nodulation and disease resistanc.</title>
        <authorList>
            <person name="Jiang F."/>
        </authorList>
    </citation>
    <scope>NUCLEOTIDE SEQUENCE [LARGE SCALE GENOMIC DNA]</scope>
    <source>
        <strain evidence="1">LVBAO_FW01</strain>
        <tissue evidence="1">Leaves</tissue>
    </source>
</reference>
<evidence type="ECO:0000313" key="2">
    <source>
        <dbReference type="Proteomes" id="UP001367508"/>
    </source>
</evidence>
<evidence type="ECO:0000313" key="1">
    <source>
        <dbReference type="EMBL" id="KAK7324522.1"/>
    </source>
</evidence>
<sequence length="78" mass="8354">MIVESNSPAGAGGECSSRKWSTIISHSDHLGLPGVWYIANFEGGRHWGGLPLSLQIFCLSDSTVVKFSARDTGFSPET</sequence>